<dbReference type="InterPro" id="IPR003593">
    <property type="entry name" value="AAA+_ATPase"/>
</dbReference>
<evidence type="ECO:0000256" key="7">
    <source>
        <dbReference type="ARBA" id="ARBA00047984"/>
    </source>
</evidence>
<dbReference type="PANTHER" id="PTHR18934">
    <property type="entry name" value="ATP-DEPENDENT RNA HELICASE"/>
    <property type="match status" value="1"/>
</dbReference>
<dbReference type="PANTHER" id="PTHR18934:SF99">
    <property type="entry name" value="ATP-DEPENDENT RNA HELICASE DHX37-RELATED"/>
    <property type="match status" value="1"/>
</dbReference>
<name>A0A0X3QAR2_SCHSO</name>
<organism evidence="11">
    <name type="scientific">Schistocephalus solidus</name>
    <name type="common">Tapeworm</name>
    <dbReference type="NCBI Taxonomy" id="70667"/>
    <lineage>
        <taxon>Eukaryota</taxon>
        <taxon>Metazoa</taxon>
        <taxon>Spiralia</taxon>
        <taxon>Lophotrochozoa</taxon>
        <taxon>Platyhelminthes</taxon>
        <taxon>Cestoda</taxon>
        <taxon>Eucestoda</taxon>
        <taxon>Diphyllobothriidea</taxon>
        <taxon>Diphyllobothriidae</taxon>
        <taxon>Schistocephalus</taxon>
    </lineage>
</organism>
<feature type="compositionally biased region" description="Polar residues" evidence="8">
    <location>
        <begin position="1"/>
        <end position="14"/>
    </location>
</feature>
<feature type="region of interest" description="Disordered" evidence="8">
    <location>
        <begin position="397"/>
        <end position="434"/>
    </location>
</feature>
<keyword evidence="6" id="KW-0067">ATP-binding</keyword>
<evidence type="ECO:0000259" key="10">
    <source>
        <dbReference type="PROSITE" id="PS51194"/>
    </source>
</evidence>
<feature type="region of interest" description="Disordered" evidence="8">
    <location>
        <begin position="1031"/>
        <end position="1076"/>
    </location>
</feature>
<feature type="region of interest" description="Disordered" evidence="8">
    <location>
        <begin position="774"/>
        <end position="801"/>
    </location>
</feature>
<evidence type="ECO:0000256" key="6">
    <source>
        <dbReference type="ARBA" id="ARBA00022840"/>
    </source>
</evidence>
<keyword evidence="5" id="KW-0347">Helicase</keyword>
<dbReference type="PROSITE" id="PS51192">
    <property type="entry name" value="HELICASE_ATP_BIND_1"/>
    <property type="match status" value="1"/>
</dbReference>
<dbReference type="GO" id="GO:0005524">
    <property type="term" value="F:ATP binding"/>
    <property type="evidence" value="ECO:0007669"/>
    <property type="project" value="UniProtKB-KW"/>
</dbReference>
<dbReference type="GO" id="GO:0000462">
    <property type="term" value="P:maturation of SSU-rRNA from tricistronic rRNA transcript (SSU-rRNA, 5.8S rRNA, LSU-rRNA)"/>
    <property type="evidence" value="ECO:0007669"/>
    <property type="project" value="TreeGrafter"/>
</dbReference>
<accession>A0A0X3QAR2</accession>
<evidence type="ECO:0000259" key="9">
    <source>
        <dbReference type="PROSITE" id="PS51192"/>
    </source>
</evidence>
<dbReference type="InterPro" id="IPR056371">
    <property type="entry name" value="DHX37-like_C"/>
</dbReference>
<dbReference type="Pfam" id="PF00270">
    <property type="entry name" value="DEAD"/>
    <property type="match status" value="1"/>
</dbReference>
<feature type="domain" description="Helicase ATP-binding" evidence="9">
    <location>
        <begin position="129"/>
        <end position="305"/>
    </location>
</feature>
<evidence type="ECO:0000256" key="4">
    <source>
        <dbReference type="ARBA" id="ARBA00022801"/>
    </source>
</evidence>
<dbReference type="Gene3D" id="1.20.120.1080">
    <property type="match status" value="1"/>
</dbReference>
<feature type="compositionally biased region" description="Acidic residues" evidence="8">
    <location>
        <begin position="1044"/>
        <end position="1057"/>
    </location>
</feature>
<dbReference type="SMART" id="SM00382">
    <property type="entry name" value="AAA"/>
    <property type="match status" value="1"/>
</dbReference>
<reference evidence="11" key="1">
    <citation type="submission" date="2016-01" db="EMBL/GenBank/DDBJ databases">
        <title>Reference transcriptome for the parasite Schistocephalus solidus: insights into the molecular evolution of parasitism.</title>
        <authorList>
            <person name="Hebert F.O."/>
            <person name="Grambauer S."/>
            <person name="Barber I."/>
            <person name="Landry C.R."/>
            <person name="Aubin-Horth N."/>
        </authorList>
    </citation>
    <scope>NUCLEOTIDE SEQUENCE</scope>
</reference>
<dbReference type="GO" id="GO:0005730">
    <property type="term" value="C:nucleolus"/>
    <property type="evidence" value="ECO:0007669"/>
    <property type="project" value="TreeGrafter"/>
</dbReference>
<dbReference type="AlphaFoldDB" id="A0A0X3QAR2"/>
<dbReference type="Pfam" id="PF23362">
    <property type="entry name" value="DHX37_C"/>
    <property type="match status" value="1"/>
</dbReference>
<dbReference type="GO" id="GO:0016787">
    <property type="term" value="F:hydrolase activity"/>
    <property type="evidence" value="ECO:0007669"/>
    <property type="project" value="UniProtKB-KW"/>
</dbReference>
<dbReference type="PROSITE" id="PS00690">
    <property type="entry name" value="DEAH_ATP_HELICASE"/>
    <property type="match status" value="1"/>
</dbReference>
<dbReference type="EC" id="3.6.4.13" evidence="2"/>
<dbReference type="SMART" id="SM00490">
    <property type="entry name" value="HELICc"/>
    <property type="match status" value="1"/>
</dbReference>
<dbReference type="CDD" id="cd18791">
    <property type="entry name" value="SF2_C_RHA"/>
    <property type="match status" value="1"/>
</dbReference>
<evidence type="ECO:0000256" key="5">
    <source>
        <dbReference type="ARBA" id="ARBA00022806"/>
    </source>
</evidence>
<evidence type="ECO:0000256" key="8">
    <source>
        <dbReference type="SAM" id="MobiDB-lite"/>
    </source>
</evidence>
<evidence type="ECO:0000256" key="2">
    <source>
        <dbReference type="ARBA" id="ARBA00012552"/>
    </source>
</evidence>
<keyword evidence="3" id="KW-0547">Nucleotide-binding</keyword>
<dbReference type="InterPro" id="IPR007502">
    <property type="entry name" value="Helicase-assoc_dom"/>
</dbReference>
<feature type="compositionally biased region" description="Basic residues" evidence="8">
    <location>
        <begin position="410"/>
        <end position="419"/>
    </location>
</feature>
<feature type="compositionally biased region" description="Polar residues" evidence="8">
    <location>
        <begin position="71"/>
        <end position="87"/>
    </location>
</feature>
<feature type="region of interest" description="Disordered" evidence="8">
    <location>
        <begin position="1"/>
        <end position="87"/>
    </location>
</feature>
<dbReference type="PROSITE" id="PS51194">
    <property type="entry name" value="HELICASE_CTER"/>
    <property type="match status" value="1"/>
</dbReference>
<feature type="region of interest" description="Disordered" evidence="8">
    <location>
        <begin position="485"/>
        <end position="524"/>
    </location>
</feature>
<evidence type="ECO:0000313" key="11">
    <source>
        <dbReference type="EMBL" id="JAP56366.1"/>
    </source>
</evidence>
<dbReference type="GO" id="GO:0003723">
    <property type="term" value="F:RNA binding"/>
    <property type="evidence" value="ECO:0007669"/>
    <property type="project" value="TreeGrafter"/>
</dbReference>
<dbReference type="GO" id="GO:0003724">
    <property type="term" value="F:RNA helicase activity"/>
    <property type="evidence" value="ECO:0007669"/>
    <property type="project" value="UniProtKB-EC"/>
</dbReference>
<dbReference type="EMBL" id="GEEE01006859">
    <property type="protein sequence ID" value="JAP56366.1"/>
    <property type="molecule type" value="Transcribed_RNA"/>
</dbReference>
<dbReference type="SMART" id="SM00847">
    <property type="entry name" value="HA2"/>
    <property type="match status" value="1"/>
</dbReference>
<feature type="compositionally biased region" description="Acidic residues" evidence="8">
    <location>
        <begin position="774"/>
        <end position="783"/>
    </location>
</feature>
<feature type="domain" description="Helicase C-terminal" evidence="10">
    <location>
        <begin position="490"/>
        <end position="677"/>
    </location>
</feature>
<dbReference type="FunFam" id="3.40.50.300:FF:000637">
    <property type="entry name" value="ATP-dependent RNA helicase DHX37/DHR1"/>
    <property type="match status" value="1"/>
</dbReference>
<dbReference type="InterPro" id="IPR002464">
    <property type="entry name" value="DNA/RNA_helicase_DEAH_CS"/>
</dbReference>
<gene>
    <name evidence="11" type="ORF">TR143616</name>
</gene>
<dbReference type="InterPro" id="IPR011545">
    <property type="entry name" value="DEAD/DEAH_box_helicase_dom"/>
</dbReference>
<dbReference type="SUPFAM" id="SSF52540">
    <property type="entry name" value="P-loop containing nucleoside triphosphate hydrolases"/>
    <property type="match status" value="1"/>
</dbReference>
<proteinExistence type="inferred from homology"/>
<protein>
    <recommendedName>
        <fullName evidence="2">RNA helicase</fullName>
        <ecNumber evidence="2">3.6.4.13</ecNumber>
    </recommendedName>
</protein>
<sequence>MQSSDTSTAGNLFSRNRKTERKTEKISKPRLSTTQKWRQSDTSSEDASTDTDAFSSSEDVSKQEDSGVTEPRQTTEPEGVTSLASKNPENVSVADISRKKSNYVLVNRTPEIQSMRLALPILADESSIMEVISENDVAIICGATGCGKTTQIPQFLYEAGYTLNNYKIGITEPRRVAAISMSERVAEELNLTEGEVSYHIRYEKNVSSKTQIKFMTDGILLQEVKKSFELADYSAIIIDEAHERSIYTDVLLGLLSLIVRLRRRNFEDASKPDSPLPLKLIIMSATLRVGDFADNRQLFPPPRKPADALKPATGEGALEAARPGAPPVIQVESRQYPVTCHFSKITPDDYLKAAFRKVVALHRDSPPGGILVFLTGQREVKTLCSWLTHCFPPHSSAGDTVPVSVEKRTSTAKKRRARKKAEQEATEDSLTPKQAKVVALPTTESEEDEAMAAVAREKETVTPRSRFDLDNFDIIPADEESELGLRTGNSLSNRSRKVAPSTNDNPKGASAESVQSSSEDEEVDLEDALDAEILEQLGADRKSTPAAPIHALPLYSLLPAEQQKLVFEPPPDGHRLVVVATNVAETSLTIPNIRFVVDTGKVKSKVYDPVTGASCFKIVWVSQASAEQRAGRAGRIGPGHCYRLFSSRVFTDMEPHGLPDILTRPIDEVVLLLKSYLGTIPLSRFPLPTAPSPTVVEAAERRLIALEALEEKHVNSEPVRVITRAGRWMARLPLPVRLARMLLFANQHDLMPYAVILVAALSVSDFFLPEPVEEQQNEAEEESQENRNMVDAKRRRRQKTEAERIMDQRTTFQQQFVKTQGDLLLGDLAVLLGSVCCLERYWAQLAGILPMEDTRLGHLVSTNRVARLNPESTMRQLAQNCGIRWKAYVEIRQLRRQLTDILNANVPDLNLTVDPSLPKPTPAQVESLRQLFLVGSACHLATKFDVPVEGLPTKDRRRLRYAYKVPGFSGPVYIDPASPLARENCSFVAYAELHTSAKPFLRYVCAIAPCWIPFLTPQSYRVEGLSVMEPTAVDAPTQPRPPPAEEEQKEEVDEDGDEKPKPASAPTTAASLSPPHYDPQQDVVVAFAKRVYFVGADLVSTSTTSAVGDLESSFELPAHHVPVPLNGSPAVSVLGAHESLVWSVRWFARALLEGAVFPSLKEWLPRRLKSSTPTRMMTLSWGLVRTEVRGVVSKLLAKKVSSRRALEACLQEDPQFLLKELTPWIQDEHRSSFQTKWPPLLSK</sequence>
<comment type="catalytic activity">
    <reaction evidence="7">
        <text>ATP + H2O = ADP + phosphate + H(+)</text>
        <dbReference type="Rhea" id="RHEA:13065"/>
        <dbReference type="ChEBI" id="CHEBI:15377"/>
        <dbReference type="ChEBI" id="CHEBI:15378"/>
        <dbReference type="ChEBI" id="CHEBI:30616"/>
        <dbReference type="ChEBI" id="CHEBI:43474"/>
        <dbReference type="ChEBI" id="CHEBI:456216"/>
        <dbReference type="EC" id="3.6.4.13"/>
    </reaction>
</comment>
<dbReference type="Pfam" id="PF00271">
    <property type="entry name" value="Helicase_C"/>
    <property type="match status" value="1"/>
</dbReference>
<dbReference type="InterPro" id="IPR027417">
    <property type="entry name" value="P-loop_NTPase"/>
</dbReference>
<feature type="compositionally biased region" description="Low complexity" evidence="8">
    <location>
        <begin position="1062"/>
        <end position="1075"/>
    </location>
</feature>
<comment type="similarity">
    <text evidence="1">Belongs to the DEAD box helicase family. DEAH subfamily.</text>
</comment>
<keyword evidence="4" id="KW-0378">Hydrolase</keyword>
<evidence type="ECO:0000256" key="3">
    <source>
        <dbReference type="ARBA" id="ARBA00022741"/>
    </source>
</evidence>
<dbReference type="InterPro" id="IPR001650">
    <property type="entry name" value="Helicase_C-like"/>
</dbReference>
<dbReference type="Gene3D" id="3.40.50.300">
    <property type="entry name" value="P-loop containing nucleotide triphosphate hydrolases"/>
    <property type="match status" value="3"/>
</dbReference>
<dbReference type="SMART" id="SM00487">
    <property type="entry name" value="DEXDc"/>
    <property type="match status" value="1"/>
</dbReference>
<dbReference type="InterPro" id="IPR014001">
    <property type="entry name" value="Helicase_ATP-bd"/>
</dbReference>
<dbReference type="Pfam" id="PF21010">
    <property type="entry name" value="HA2_C"/>
    <property type="match status" value="1"/>
</dbReference>
<evidence type="ECO:0000256" key="1">
    <source>
        <dbReference type="ARBA" id="ARBA00008792"/>
    </source>
</evidence>